<dbReference type="PRINTS" id="PR01100">
    <property type="entry name" value="SHIKIMTKNASE"/>
</dbReference>
<comment type="cofactor">
    <cofactor evidence="7">
        <name>Mg(2+)</name>
        <dbReference type="ChEBI" id="CHEBI:18420"/>
    </cofactor>
    <text evidence="7">Binds 1 Mg(2+) ion per subunit.</text>
</comment>
<keyword evidence="1 7" id="KW-0028">Amino-acid biosynthesis</keyword>
<reference evidence="9" key="2">
    <citation type="journal article" date="2023" name="Nat. Commun.">
        <title>Cultivation of marine bacteria of the SAR202 clade.</title>
        <authorList>
            <person name="Lim Y."/>
            <person name="Seo J.H."/>
            <person name="Giovannoni S.J."/>
            <person name="Kang I."/>
            <person name="Cho J.C."/>
        </authorList>
    </citation>
    <scope>NUCLEOTIDE SEQUENCE</scope>
    <source>
        <strain evidence="9">JH1073</strain>
    </source>
</reference>
<keyword evidence="7" id="KW-0479">Metal-binding</keyword>
<comment type="subcellular location">
    <subcellularLocation>
        <location evidence="7">Cytoplasm</location>
    </subcellularLocation>
</comment>
<evidence type="ECO:0000256" key="2">
    <source>
        <dbReference type="ARBA" id="ARBA00022679"/>
    </source>
</evidence>
<dbReference type="GO" id="GO:0009073">
    <property type="term" value="P:aromatic amino acid family biosynthetic process"/>
    <property type="evidence" value="ECO:0007669"/>
    <property type="project" value="UniProtKB-KW"/>
</dbReference>
<dbReference type="EC" id="2.7.1.71" evidence="7"/>
<evidence type="ECO:0000256" key="7">
    <source>
        <dbReference type="HAMAP-Rule" id="MF_00109"/>
    </source>
</evidence>
<dbReference type="GO" id="GO:0005524">
    <property type="term" value="F:ATP binding"/>
    <property type="evidence" value="ECO:0007669"/>
    <property type="project" value="UniProtKB-UniRule"/>
</dbReference>
<dbReference type="EMBL" id="WMBE01000001">
    <property type="protein sequence ID" value="MDG0865920.1"/>
    <property type="molecule type" value="Genomic_DNA"/>
</dbReference>
<sequence>MTESTASKPNIYLIGLSGTGKTRSGRRVAELLGWPFVEMDGVIEDRAGKPIPRIFEENGEDYFRDLESQILEEAAERGGRIVSTGGGVPIRENNRSIMEASGLIVRLAASPEVIHQRLVSSAPQRGRTLRPLLGDDAPIEKLRIMLAEREDAYSVASVTVDTEHKSHDEVAEAISGAWLASGFAESNV</sequence>
<reference evidence="10 11" key="1">
    <citation type="submission" date="2019-11" db="EMBL/GenBank/DDBJ databases">
        <authorList>
            <person name="Cho J.-C."/>
        </authorList>
    </citation>
    <scope>NUCLEOTIDE SEQUENCE [LARGE SCALE GENOMIC DNA]</scope>
    <source>
        <strain evidence="9 10">JH1073</strain>
        <strain evidence="8 11">JH702</strain>
    </source>
</reference>
<dbReference type="EMBL" id="CP046147">
    <property type="protein sequence ID" value="WFG39351.1"/>
    <property type="molecule type" value="Genomic_DNA"/>
</dbReference>
<dbReference type="HAMAP" id="MF_00109">
    <property type="entry name" value="Shikimate_kinase"/>
    <property type="match status" value="1"/>
</dbReference>
<organism evidence="9 10">
    <name type="scientific">Candidatus Lucifugimonas marina</name>
    <dbReference type="NCBI Taxonomy" id="3038979"/>
    <lineage>
        <taxon>Bacteria</taxon>
        <taxon>Bacillati</taxon>
        <taxon>Chloroflexota</taxon>
        <taxon>Dehalococcoidia</taxon>
        <taxon>SAR202 cluster</taxon>
        <taxon>Candidatus Lucifugimonadales</taxon>
        <taxon>Candidatus Lucifugimonadaceae</taxon>
        <taxon>Candidatus Lucifugimonas</taxon>
    </lineage>
</organism>
<evidence type="ECO:0000313" key="8">
    <source>
        <dbReference type="EMBL" id="MDG0865920.1"/>
    </source>
</evidence>
<name>A0AAJ6CRL6_9CHLR</name>
<dbReference type="GO" id="GO:0009423">
    <property type="term" value="P:chorismate biosynthetic process"/>
    <property type="evidence" value="ECO:0007669"/>
    <property type="project" value="UniProtKB-UniRule"/>
</dbReference>
<dbReference type="InterPro" id="IPR000623">
    <property type="entry name" value="Shikimate_kinase/TSH1"/>
</dbReference>
<feature type="binding site" evidence="7">
    <location>
        <position position="86"/>
    </location>
    <ligand>
        <name>substrate</name>
    </ligand>
</feature>
<dbReference type="AlphaFoldDB" id="A0AAJ6CRL6"/>
<comment type="function">
    <text evidence="7">Catalyzes the specific phosphorylation of the 3-hydroxyl group of shikimic acid using ATP as a cosubstrate.</text>
</comment>
<dbReference type="PANTHER" id="PTHR21087:SF16">
    <property type="entry name" value="SHIKIMATE KINASE 1, CHLOROPLASTIC"/>
    <property type="match status" value="1"/>
</dbReference>
<dbReference type="SUPFAM" id="SSF52540">
    <property type="entry name" value="P-loop containing nucleoside triphosphate hydrolases"/>
    <property type="match status" value="1"/>
</dbReference>
<keyword evidence="7" id="KW-0460">Magnesium</keyword>
<feature type="binding site" evidence="7">
    <location>
        <position position="22"/>
    </location>
    <ligand>
        <name>Mg(2+)</name>
        <dbReference type="ChEBI" id="CHEBI:18420"/>
    </ligand>
</feature>
<comment type="subunit">
    <text evidence="7">Monomer.</text>
</comment>
<comment type="caution">
    <text evidence="7">Lacks conserved residue(s) required for the propagation of feature annotation.</text>
</comment>
<dbReference type="PANTHER" id="PTHR21087">
    <property type="entry name" value="SHIKIMATE KINASE"/>
    <property type="match status" value="1"/>
</dbReference>
<keyword evidence="3 7" id="KW-0547">Nucleotide-binding</keyword>
<comment type="catalytic activity">
    <reaction evidence="7">
        <text>shikimate + ATP = 3-phosphoshikimate + ADP + H(+)</text>
        <dbReference type="Rhea" id="RHEA:13121"/>
        <dbReference type="ChEBI" id="CHEBI:15378"/>
        <dbReference type="ChEBI" id="CHEBI:30616"/>
        <dbReference type="ChEBI" id="CHEBI:36208"/>
        <dbReference type="ChEBI" id="CHEBI:145989"/>
        <dbReference type="ChEBI" id="CHEBI:456216"/>
        <dbReference type="EC" id="2.7.1.71"/>
    </reaction>
</comment>
<evidence type="ECO:0000313" key="10">
    <source>
        <dbReference type="Proteomes" id="UP001219901"/>
    </source>
</evidence>
<keyword evidence="7" id="KW-0963">Cytoplasm</keyword>
<feature type="binding site" evidence="7">
    <location>
        <position position="40"/>
    </location>
    <ligand>
        <name>substrate</name>
    </ligand>
</feature>
<evidence type="ECO:0000256" key="3">
    <source>
        <dbReference type="ARBA" id="ARBA00022741"/>
    </source>
</evidence>
<evidence type="ECO:0000256" key="1">
    <source>
        <dbReference type="ARBA" id="ARBA00022605"/>
    </source>
</evidence>
<comment type="similarity">
    <text evidence="7">Belongs to the shikimate kinase family.</text>
</comment>
<evidence type="ECO:0000256" key="6">
    <source>
        <dbReference type="ARBA" id="ARBA00023141"/>
    </source>
</evidence>
<feature type="binding site" evidence="7">
    <location>
        <position position="149"/>
    </location>
    <ligand>
        <name>substrate</name>
    </ligand>
</feature>
<keyword evidence="6 7" id="KW-0057">Aromatic amino acid biosynthesis</keyword>
<keyword evidence="2 7" id="KW-0808">Transferase</keyword>
<reference evidence="10" key="3">
    <citation type="submission" date="2023-06" db="EMBL/GenBank/DDBJ databases">
        <title>Pangenomics reveal diversification of enzyme families and niche specialization in globally abundant SAR202 bacteria.</title>
        <authorList>
            <person name="Saw J.H.W."/>
        </authorList>
    </citation>
    <scope>NUCLEOTIDE SEQUENCE [LARGE SCALE GENOMIC DNA]</scope>
    <source>
        <strain evidence="10">JH1073</strain>
    </source>
</reference>
<dbReference type="GO" id="GO:0005829">
    <property type="term" value="C:cytosol"/>
    <property type="evidence" value="ECO:0007669"/>
    <property type="project" value="TreeGrafter"/>
</dbReference>
<evidence type="ECO:0000313" key="9">
    <source>
        <dbReference type="EMBL" id="WFG39351.1"/>
    </source>
</evidence>
<dbReference type="RefSeq" id="WP_342822953.1">
    <property type="nucleotide sequence ID" value="NZ_CP046146.1"/>
</dbReference>
<evidence type="ECO:0000256" key="4">
    <source>
        <dbReference type="ARBA" id="ARBA00022777"/>
    </source>
</evidence>
<dbReference type="GO" id="GO:0004765">
    <property type="term" value="F:shikimate kinase activity"/>
    <property type="evidence" value="ECO:0007669"/>
    <property type="project" value="UniProtKB-UniRule"/>
</dbReference>
<keyword evidence="5 7" id="KW-0067">ATP-binding</keyword>
<evidence type="ECO:0000313" key="11">
    <source>
        <dbReference type="Proteomes" id="UP001321249"/>
    </source>
</evidence>
<gene>
    <name evidence="7" type="primary">aroK</name>
    <name evidence="8" type="ORF">GKO46_02395</name>
    <name evidence="9" type="ORF">GKO48_06865</name>
</gene>
<evidence type="ECO:0000256" key="5">
    <source>
        <dbReference type="ARBA" id="ARBA00022840"/>
    </source>
</evidence>
<comment type="pathway">
    <text evidence="7">Metabolic intermediate biosynthesis; chorismate biosynthesis; chorismate from D-erythrose 4-phosphate and phosphoenolpyruvate: step 5/7.</text>
</comment>
<dbReference type="InterPro" id="IPR027417">
    <property type="entry name" value="P-loop_NTPase"/>
</dbReference>
<dbReference type="CDD" id="cd00464">
    <property type="entry name" value="SK"/>
    <property type="match status" value="1"/>
</dbReference>
<feature type="binding site" evidence="7">
    <location>
        <position position="130"/>
    </location>
    <ligand>
        <name>ATP</name>
        <dbReference type="ChEBI" id="CHEBI:30616"/>
    </ligand>
</feature>
<keyword evidence="10" id="KW-1185">Reference proteome</keyword>
<keyword evidence="4 7" id="KW-0418">Kinase</keyword>
<dbReference type="InterPro" id="IPR031322">
    <property type="entry name" value="Shikimate/glucono_kinase"/>
</dbReference>
<dbReference type="GO" id="GO:0000287">
    <property type="term" value="F:magnesium ion binding"/>
    <property type="evidence" value="ECO:0007669"/>
    <property type="project" value="UniProtKB-UniRule"/>
</dbReference>
<protein>
    <recommendedName>
        <fullName evidence="7">Shikimate kinase</fullName>
        <shortName evidence="7">SK</shortName>
        <ecNumber evidence="7">2.7.1.71</ecNumber>
    </recommendedName>
</protein>
<dbReference type="Pfam" id="PF01202">
    <property type="entry name" value="SKI"/>
    <property type="match status" value="1"/>
</dbReference>
<dbReference type="GO" id="GO:0008652">
    <property type="term" value="P:amino acid biosynthetic process"/>
    <property type="evidence" value="ECO:0007669"/>
    <property type="project" value="UniProtKB-KW"/>
</dbReference>
<feature type="binding site" evidence="7">
    <location>
        <position position="64"/>
    </location>
    <ligand>
        <name>substrate</name>
    </ligand>
</feature>
<feature type="binding site" evidence="7">
    <location>
        <begin position="18"/>
        <end position="23"/>
    </location>
    <ligand>
        <name>ATP</name>
        <dbReference type="ChEBI" id="CHEBI:30616"/>
    </ligand>
</feature>
<proteinExistence type="inferred from homology"/>
<dbReference type="Proteomes" id="UP001321249">
    <property type="component" value="Unassembled WGS sequence"/>
</dbReference>
<dbReference type="Gene3D" id="3.40.50.300">
    <property type="entry name" value="P-loop containing nucleotide triphosphate hydrolases"/>
    <property type="match status" value="1"/>
</dbReference>
<dbReference type="Proteomes" id="UP001219901">
    <property type="component" value="Chromosome"/>
</dbReference>
<accession>A0AAJ6CRL6</accession>